<proteinExistence type="predicted"/>
<organism evidence="1 2">
    <name type="scientific">Acorus calamus</name>
    <name type="common">Sweet flag</name>
    <dbReference type="NCBI Taxonomy" id="4465"/>
    <lineage>
        <taxon>Eukaryota</taxon>
        <taxon>Viridiplantae</taxon>
        <taxon>Streptophyta</taxon>
        <taxon>Embryophyta</taxon>
        <taxon>Tracheophyta</taxon>
        <taxon>Spermatophyta</taxon>
        <taxon>Magnoliopsida</taxon>
        <taxon>Liliopsida</taxon>
        <taxon>Acoraceae</taxon>
        <taxon>Acorus</taxon>
    </lineage>
</organism>
<keyword evidence="2" id="KW-1185">Reference proteome</keyword>
<protein>
    <submittedName>
        <fullName evidence="1">Uncharacterized protein</fullName>
    </submittedName>
</protein>
<dbReference type="Proteomes" id="UP001180020">
    <property type="component" value="Unassembled WGS sequence"/>
</dbReference>
<evidence type="ECO:0000313" key="1">
    <source>
        <dbReference type="EMBL" id="KAK1286986.1"/>
    </source>
</evidence>
<reference evidence="1" key="1">
    <citation type="journal article" date="2023" name="Nat. Commun.">
        <title>Diploid and tetraploid genomes of Acorus and the evolution of monocots.</title>
        <authorList>
            <person name="Ma L."/>
            <person name="Liu K.W."/>
            <person name="Li Z."/>
            <person name="Hsiao Y.Y."/>
            <person name="Qi Y."/>
            <person name="Fu T."/>
            <person name="Tang G.D."/>
            <person name="Zhang D."/>
            <person name="Sun W.H."/>
            <person name="Liu D.K."/>
            <person name="Li Y."/>
            <person name="Chen G.Z."/>
            <person name="Liu X.D."/>
            <person name="Liao X.Y."/>
            <person name="Jiang Y.T."/>
            <person name="Yu X."/>
            <person name="Hao Y."/>
            <person name="Huang J."/>
            <person name="Zhao X.W."/>
            <person name="Ke S."/>
            <person name="Chen Y.Y."/>
            <person name="Wu W.L."/>
            <person name="Hsu J.L."/>
            <person name="Lin Y.F."/>
            <person name="Huang M.D."/>
            <person name="Li C.Y."/>
            <person name="Huang L."/>
            <person name="Wang Z.W."/>
            <person name="Zhao X."/>
            <person name="Zhong W.Y."/>
            <person name="Peng D.H."/>
            <person name="Ahmad S."/>
            <person name="Lan S."/>
            <person name="Zhang J.S."/>
            <person name="Tsai W.C."/>
            <person name="Van de Peer Y."/>
            <person name="Liu Z.J."/>
        </authorList>
    </citation>
    <scope>NUCLEOTIDE SEQUENCE</scope>
    <source>
        <strain evidence="1">CP</strain>
    </source>
</reference>
<gene>
    <name evidence="1" type="ORF">QJS10_CPB19g00903</name>
</gene>
<sequence length="59" mass="6699">MKLGTTVRRGSLFGESFRYSRTKAEPFWSVLVLNWVCEVETMASVFISVVFCEVGMSDN</sequence>
<dbReference type="AlphaFoldDB" id="A0AAV9CDM1"/>
<accession>A0AAV9CDM1</accession>
<comment type="caution">
    <text evidence="1">The sequence shown here is derived from an EMBL/GenBank/DDBJ whole genome shotgun (WGS) entry which is preliminary data.</text>
</comment>
<reference evidence="1" key="2">
    <citation type="submission" date="2023-06" db="EMBL/GenBank/DDBJ databases">
        <authorList>
            <person name="Ma L."/>
            <person name="Liu K.-W."/>
            <person name="Li Z."/>
            <person name="Hsiao Y.-Y."/>
            <person name="Qi Y."/>
            <person name="Fu T."/>
            <person name="Tang G."/>
            <person name="Zhang D."/>
            <person name="Sun W.-H."/>
            <person name="Liu D.-K."/>
            <person name="Li Y."/>
            <person name="Chen G.-Z."/>
            <person name="Liu X.-D."/>
            <person name="Liao X.-Y."/>
            <person name="Jiang Y.-T."/>
            <person name="Yu X."/>
            <person name="Hao Y."/>
            <person name="Huang J."/>
            <person name="Zhao X.-W."/>
            <person name="Ke S."/>
            <person name="Chen Y.-Y."/>
            <person name="Wu W.-L."/>
            <person name="Hsu J.-L."/>
            <person name="Lin Y.-F."/>
            <person name="Huang M.-D."/>
            <person name="Li C.-Y."/>
            <person name="Huang L."/>
            <person name="Wang Z.-W."/>
            <person name="Zhao X."/>
            <person name="Zhong W.-Y."/>
            <person name="Peng D.-H."/>
            <person name="Ahmad S."/>
            <person name="Lan S."/>
            <person name="Zhang J.-S."/>
            <person name="Tsai W.-C."/>
            <person name="Van De Peer Y."/>
            <person name="Liu Z.-J."/>
        </authorList>
    </citation>
    <scope>NUCLEOTIDE SEQUENCE</scope>
    <source>
        <strain evidence="1">CP</strain>
        <tissue evidence="1">Leaves</tissue>
    </source>
</reference>
<evidence type="ECO:0000313" key="2">
    <source>
        <dbReference type="Proteomes" id="UP001180020"/>
    </source>
</evidence>
<dbReference type="EMBL" id="JAUJYO010000019">
    <property type="protein sequence ID" value="KAK1286986.1"/>
    <property type="molecule type" value="Genomic_DNA"/>
</dbReference>
<name>A0AAV9CDM1_ACOCL</name>